<evidence type="ECO:0000313" key="7">
    <source>
        <dbReference type="EMBL" id="QKD81770.1"/>
    </source>
</evidence>
<dbReference type="PRINTS" id="PR00909">
    <property type="entry name" value="SPERMDNBNDNG"/>
</dbReference>
<keyword evidence="3" id="KW-0732">Signal</keyword>
<dbReference type="InterPro" id="IPR001188">
    <property type="entry name" value="Sperm_putr-bd"/>
</dbReference>
<organism evidence="7 8">
    <name type="scientific">Thermoleptolyngbya sichuanensis A183</name>
    <dbReference type="NCBI Taxonomy" id="2737172"/>
    <lineage>
        <taxon>Bacteria</taxon>
        <taxon>Bacillati</taxon>
        <taxon>Cyanobacteriota</taxon>
        <taxon>Cyanophyceae</taxon>
        <taxon>Oculatellales</taxon>
        <taxon>Oculatellaceae</taxon>
        <taxon>Thermoleptolyngbya</taxon>
        <taxon>Thermoleptolyngbya sichuanensis</taxon>
    </lineage>
</organism>
<accession>A0A6M8BBL9</accession>
<feature type="binding site" evidence="5">
    <location>
        <position position="138"/>
    </location>
    <ligand>
        <name>spermidine</name>
        <dbReference type="ChEBI" id="CHEBI:57834"/>
    </ligand>
</feature>
<dbReference type="GO" id="GO:0015846">
    <property type="term" value="P:polyamine transport"/>
    <property type="evidence" value="ECO:0007669"/>
    <property type="project" value="InterPro"/>
</dbReference>
<evidence type="ECO:0000256" key="2">
    <source>
        <dbReference type="ARBA" id="ARBA00022448"/>
    </source>
</evidence>
<dbReference type="CDD" id="cd13590">
    <property type="entry name" value="PBP2_PotD_PotF_like"/>
    <property type="match status" value="1"/>
</dbReference>
<evidence type="ECO:0000256" key="4">
    <source>
        <dbReference type="ARBA" id="ARBA00022764"/>
    </source>
</evidence>
<sequence length="401" mass="44495">MPPYRFSGRSNSESSLRRNPGGGRSPYSSASRASRRRFLQLSSAAFSGVLLSNCARNIGTTGSSAATDTSAASPPSSGDNTLHVYTWSAYIDEDLLKGFEQDTGIKVIADVYDSNETMLARMQAGGGSQYSIVYPSDYMVELMIEEEMLLEIDQDRVPGYADLLEQWQDPPYDPGNRHSVPYTWGTTGLVYNKELVKKPITDWSDLWERKSELSRRMTLLNDVREVMGMALKMLGFSNSTQDPKEIEAAYKKLQELKPAINAFTTDGWRDQMAVGDLAVAHAYSVDGIDMVLENPQLEYVVPSSGATVWTDTIAIPKTAPNVDAAYKWIEYSVEPQTAAKNLGRLKLPTPNQKTLTLLPKELVENPDLFPPEEILAKCEVLANVGEAVDIYDRYWTQLTSA</sequence>
<dbReference type="Proteomes" id="UP000505210">
    <property type="component" value="Chromosome"/>
</dbReference>
<dbReference type="GO" id="GO:0042597">
    <property type="term" value="C:periplasmic space"/>
    <property type="evidence" value="ECO:0007669"/>
    <property type="project" value="UniProtKB-SubCell"/>
</dbReference>
<keyword evidence="4" id="KW-0574">Periplasm</keyword>
<comment type="subcellular location">
    <subcellularLocation>
        <location evidence="1">Periplasm</location>
    </subcellularLocation>
</comment>
<feature type="region of interest" description="Disordered" evidence="6">
    <location>
        <begin position="1"/>
        <end position="31"/>
    </location>
</feature>
<evidence type="ECO:0000313" key="8">
    <source>
        <dbReference type="Proteomes" id="UP000505210"/>
    </source>
</evidence>
<dbReference type="GO" id="GO:0019808">
    <property type="term" value="F:polyamine binding"/>
    <property type="evidence" value="ECO:0007669"/>
    <property type="project" value="InterPro"/>
</dbReference>
<dbReference type="PANTHER" id="PTHR30222:SF17">
    <property type="entry name" value="SPERMIDINE_PUTRESCINE-BINDING PERIPLASMIC PROTEIN"/>
    <property type="match status" value="1"/>
</dbReference>
<dbReference type="SUPFAM" id="SSF53850">
    <property type="entry name" value="Periplasmic binding protein-like II"/>
    <property type="match status" value="1"/>
</dbReference>
<keyword evidence="8" id="KW-1185">Reference proteome</keyword>
<gene>
    <name evidence="7" type="ORF">HPC62_05785</name>
</gene>
<proteinExistence type="predicted"/>
<protein>
    <submittedName>
        <fullName evidence="7">Spermidine/putrescine ABC transporter substrate-binding protein</fullName>
    </submittedName>
</protein>
<evidence type="ECO:0000256" key="5">
    <source>
        <dbReference type="PIRSR" id="PIRSR019574-1"/>
    </source>
</evidence>
<evidence type="ECO:0000256" key="1">
    <source>
        <dbReference type="ARBA" id="ARBA00004418"/>
    </source>
</evidence>
<evidence type="ECO:0000256" key="6">
    <source>
        <dbReference type="SAM" id="MobiDB-lite"/>
    </source>
</evidence>
<dbReference type="InterPro" id="IPR006059">
    <property type="entry name" value="SBP"/>
</dbReference>
<dbReference type="PIRSF" id="PIRSF019574">
    <property type="entry name" value="Periplasmic_polyamine_BP"/>
    <property type="match status" value="1"/>
</dbReference>
<dbReference type="PANTHER" id="PTHR30222">
    <property type="entry name" value="SPERMIDINE/PUTRESCINE-BINDING PERIPLASMIC PROTEIN"/>
    <property type="match status" value="1"/>
</dbReference>
<dbReference type="RefSeq" id="WP_172354160.1">
    <property type="nucleotide sequence ID" value="NZ_CP053661.1"/>
</dbReference>
<dbReference type="KEGG" id="theu:HPC62_05785"/>
<evidence type="ECO:0000256" key="3">
    <source>
        <dbReference type="ARBA" id="ARBA00022729"/>
    </source>
</evidence>
<dbReference type="Gene3D" id="3.40.190.10">
    <property type="entry name" value="Periplasmic binding protein-like II"/>
    <property type="match status" value="2"/>
</dbReference>
<name>A0A6M8BBL9_9CYAN</name>
<reference evidence="7 8" key="1">
    <citation type="submission" date="2020-05" db="EMBL/GenBank/DDBJ databases">
        <title>Complete genome sequence of of a novel Thermoleptolyngbya strain isolated from hot springs of Ganzi, Sichuan China.</title>
        <authorList>
            <person name="Tang J."/>
            <person name="Daroch M."/>
            <person name="Li L."/>
            <person name="Waleron K."/>
            <person name="Waleron M."/>
            <person name="Waleron M."/>
        </authorList>
    </citation>
    <scope>NUCLEOTIDE SEQUENCE [LARGE SCALE GENOMIC DNA]</scope>
    <source>
        <strain evidence="7 8">PKUAC-SCTA183</strain>
    </source>
</reference>
<dbReference type="EMBL" id="CP053661">
    <property type="protein sequence ID" value="QKD81770.1"/>
    <property type="molecule type" value="Genomic_DNA"/>
</dbReference>
<dbReference type="AlphaFoldDB" id="A0A6M8BBL9"/>
<feature type="binding site" evidence="5">
    <location>
        <begin position="222"/>
        <end position="225"/>
    </location>
    <ligand>
        <name>spermidine</name>
        <dbReference type="ChEBI" id="CHEBI:57834"/>
    </ligand>
</feature>
<keyword evidence="2" id="KW-0813">Transport</keyword>
<dbReference type="Pfam" id="PF13416">
    <property type="entry name" value="SBP_bac_8"/>
    <property type="match status" value="1"/>
</dbReference>